<accession>A0A7C9B9B2</accession>
<organism evidence="2 3">
    <name type="scientific">Salmonirosea aquatica</name>
    <dbReference type="NCBI Taxonomy" id="2654236"/>
    <lineage>
        <taxon>Bacteria</taxon>
        <taxon>Pseudomonadati</taxon>
        <taxon>Bacteroidota</taxon>
        <taxon>Cytophagia</taxon>
        <taxon>Cytophagales</taxon>
        <taxon>Spirosomataceae</taxon>
        <taxon>Salmonirosea</taxon>
    </lineage>
</organism>
<sequence>MNTICKVLILGSSLWSTCCSAGIEQYYEFTNRAELFIIQKSHIKALQLYDSAFSSVDKNKIFVGDLYNGSVCAAKLSEWNTLKTYCLWMAENGCPITFFKKSIFKGIISESRFYKKLETTCQVNSQKRNITLNDEYGLLVEKYDSLMKYCSATGDFDNPYRLTLSKQVGLFIGRYGYPTDNDVGTTVRSDTILRFSKFSQIIQSFATYFEPQTVEILLSEIERGKMPSMDLYALRNRLGSRTWDSPYIVYGCDVYKTKNSISDFFTKFSGRYFIASFQDYGDKMYFNLTSNQDSFYFKTFQVTIGSFKNEEGEKQTLSLYDKMPDKLLGCQ</sequence>
<dbReference type="RefSeq" id="WP_152755782.1">
    <property type="nucleotide sequence ID" value="NZ_WHLY01000001.1"/>
</dbReference>
<dbReference type="AlphaFoldDB" id="A0A7C9B9B2"/>
<name>A0A7C9B9B2_9BACT</name>
<dbReference type="EMBL" id="WHLY01000001">
    <property type="protein sequence ID" value="MPR31798.1"/>
    <property type="molecule type" value="Genomic_DNA"/>
</dbReference>
<protein>
    <submittedName>
        <fullName evidence="2">Uncharacterized protein</fullName>
    </submittedName>
</protein>
<feature type="signal peptide" evidence="1">
    <location>
        <begin position="1"/>
        <end position="21"/>
    </location>
</feature>
<evidence type="ECO:0000313" key="2">
    <source>
        <dbReference type="EMBL" id="MPR31798.1"/>
    </source>
</evidence>
<gene>
    <name evidence="2" type="ORF">GBK04_00140</name>
</gene>
<evidence type="ECO:0000256" key="1">
    <source>
        <dbReference type="SAM" id="SignalP"/>
    </source>
</evidence>
<feature type="chain" id="PRO_5028970858" evidence="1">
    <location>
        <begin position="22"/>
        <end position="331"/>
    </location>
</feature>
<keyword evidence="3" id="KW-1185">Reference proteome</keyword>
<reference evidence="2 3" key="1">
    <citation type="submission" date="2019-10" db="EMBL/GenBank/DDBJ databases">
        <title>Draft Genome Sequence of Cytophagaceae sp. SJW1-29.</title>
        <authorList>
            <person name="Choi A."/>
        </authorList>
    </citation>
    <scope>NUCLEOTIDE SEQUENCE [LARGE SCALE GENOMIC DNA]</scope>
    <source>
        <strain evidence="2 3">SJW1-29</strain>
    </source>
</reference>
<dbReference type="Proteomes" id="UP000479293">
    <property type="component" value="Unassembled WGS sequence"/>
</dbReference>
<comment type="caution">
    <text evidence="2">The sequence shown here is derived from an EMBL/GenBank/DDBJ whole genome shotgun (WGS) entry which is preliminary data.</text>
</comment>
<evidence type="ECO:0000313" key="3">
    <source>
        <dbReference type="Proteomes" id="UP000479293"/>
    </source>
</evidence>
<proteinExistence type="predicted"/>
<keyword evidence="1" id="KW-0732">Signal</keyword>